<comment type="pathway">
    <text evidence="1">Mycotoxin biosynthesis.</text>
</comment>
<evidence type="ECO:0000256" key="2">
    <source>
        <dbReference type="ARBA" id="ARBA00023002"/>
    </source>
</evidence>
<dbReference type="GO" id="GO:0016491">
    <property type="term" value="F:oxidoreductase activity"/>
    <property type="evidence" value="ECO:0007669"/>
    <property type="project" value="UniProtKB-KW"/>
</dbReference>
<comment type="similarity">
    <text evidence="3">Belongs to the ustYa family.</text>
</comment>
<accession>S8FE66</accession>
<dbReference type="InParanoid" id="S8FE66"/>
<protein>
    <recommendedName>
        <fullName evidence="6">Tat pathway signal sequence</fullName>
    </recommendedName>
</protein>
<dbReference type="EMBL" id="KE504154">
    <property type="protein sequence ID" value="EPS99775.1"/>
    <property type="molecule type" value="Genomic_DNA"/>
</dbReference>
<dbReference type="Proteomes" id="UP000015241">
    <property type="component" value="Unassembled WGS sequence"/>
</dbReference>
<feature type="non-terminal residue" evidence="4">
    <location>
        <position position="1"/>
    </location>
</feature>
<evidence type="ECO:0000256" key="1">
    <source>
        <dbReference type="ARBA" id="ARBA00004685"/>
    </source>
</evidence>
<reference evidence="4 5" key="1">
    <citation type="journal article" date="2012" name="Science">
        <title>The Paleozoic origin of enzymatic lignin decomposition reconstructed from 31 fungal genomes.</title>
        <authorList>
            <person name="Floudas D."/>
            <person name="Binder M."/>
            <person name="Riley R."/>
            <person name="Barry K."/>
            <person name="Blanchette R.A."/>
            <person name="Henrissat B."/>
            <person name="Martinez A.T."/>
            <person name="Otillar R."/>
            <person name="Spatafora J.W."/>
            <person name="Yadav J.S."/>
            <person name="Aerts A."/>
            <person name="Benoit I."/>
            <person name="Boyd A."/>
            <person name="Carlson A."/>
            <person name="Copeland A."/>
            <person name="Coutinho P.M."/>
            <person name="de Vries R.P."/>
            <person name="Ferreira P."/>
            <person name="Findley K."/>
            <person name="Foster B."/>
            <person name="Gaskell J."/>
            <person name="Glotzer D."/>
            <person name="Gorecki P."/>
            <person name="Heitman J."/>
            <person name="Hesse C."/>
            <person name="Hori C."/>
            <person name="Igarashi K."/>
            <person name="Jurgens J.A."/>
            <person name="Kallen N."/>
            <person name="Kersten P."/>
            <person name="Kohler A."/>
            <person name="Kuees U."/>
            <person name="Kumar T.K.A."/>
            <person name="Kuo A."/>
            <person name="LaButti K."/>
            <person name="Larrondo L.F."/>
            <person name="Lindquist E."/>
            <person name="Ling A."/>
            <person name="Lombard V."/>
            <person name="Lucas S."/>
            <person name="Lundell T."/>
            <person name="Martin R."/>
            <person name="McLaughlin D.J."/>
            <person name="Morgenstern I."/>
            <person name="Morin E."/>
            <person name="Murat C."/>
            <person name="Nagy L.G."/>
            <person name="Nolan M."/>
            <person name="Ohm R.A."/>
            <person name="Patyshakuliyeva A."/>
            <person name="Rokas A."/>
            <person name="Ruiz-Duenas F.J."/>
            <person name="Sabat G."/>
            <person name="Salamov A."/>
            <person name="Samejima M."/>
            <person name="Schmutz J."/>
            <person name="Slot J.C."/>
            <person name="St John F."/>
            <person name="Stenlid J."/>
            <person name="Sun H."/>
            <person name="Sun S."/>
            <person name="Syed K."/>
            <person name="Tsang A."/>
            <person name="Wiebenga A."/>
            <person name="Young D."/>
            <person name="Pisabarro A."/>
            <person name="Eastwood D.C."/>
            <person name="Martin F."/>
            <person name="Cullen D."/>
            <person name="Grigoriev I.V."/>
            <person name="Hibbett D.S."/>
        </authorList>
    </citation>
    <scope>NUCLEOTIDE SEQUENCE</scope>
    <source>
        <strain evidence="5">FP-58527</strain>
    </source>
</reference>
<gene>
    <name evidence="4" type="ORF">FOMPIDRAFT_50428</name>
</gene>
<dbReference type="GO" id="GO:0043386">
    <property type="term" value="P:mycotoxin biosynthetic process"/>
    <property type="evidence" value="ECO:0007669"/>
    <property type="project" value="InterPro"/>
</dbReference>
<dbReference type="Pfam" id="PF11807">
    <property type="entry name" value="UstYa"/>
    <property type="match status" value="1"/>
</dbReference>
<dbReference type="HOGENOM" id="CLU_042941_8_3_1"/>
<name>S8FE66_FOMSC</name>
<evidence type="ECO:0000256" key="3">
    <source>
        <dbReference type="ARBA" id="ARBA00035112"/>
    </source>
</evidence>
<keyword evidence="2" id="KW-0560">Oxidoreductase</keyword>
<organism evidence="4 5">
    <name type="scientific">Fomitopsis schrenkii</name>
    <name type="common">Brown rot fungus</name>
    <dbReference type="NCBI Taxonomy" id="2126942"/>
    <lineage>
        <taxon>Eukaryota</taxon>
        <taxon>Fungi</taxon>
        <taxon>Dikarya</taxon>
        <taxon>Basidiomycota</taxon>
        <taxon>Agaricomycotina</taxon>
        <taxon>Agaricomycetes</taxon>
        <taxon>Polyporales</taxon>
        <taxon>Fomitopsis</taxon>
    </lineage>
</organism>
<dbReference type="OrthoDB" id="3687641at2759"/>
<evidence type="ECO:0008006" key="6">
    <source>
        <dbReference type="Google" id="ProtNLM"/>
    </source>
</evidence>
<evidence type="ECO:0000313" key="4">
    <source>
        <dbReference type="EMBL" id="EPS99775.1"/>
    </source>
</evidence>
<dbReference type="PANTHER" id="PTHR33365:SF11">
    <property type="entry name" value="TAT PATHWAY SIGNAL SEQUENCE"/>
    <property type="match status" value="1"/>
</dbReference>
<dbReference type="eggNOG" id="ENOG502SPTB">
    <property type="taxonomic scope" value="Eukaryota"/>
</dbReference>
<dbReference type="AlphaFoldDB" id="S8FE66"/>
<sequence>AFVGTDMPLQLPLEHKPFVKLVAEESVHFPMTGPTAHLEWLWTATEGNNDVHLGPENRTFTFAMLHELHCLRMIRAAAGEDSPATLHSDPKMHHIRHCFNYLRKWILCSADVTLEPGDFRLRDFETDRLGGTYTCRDWEHVYDVAQRNWNDWREFKHQYWDESTGWKLGNGRAMSDNPSAA</sequence>
<evidence type="ECO:0000313" key="5">
    <source>
        <dbReference type="Proteomes" id="UP000015241"/>
    </source>
</evidence>
<dbReference type="PANTHER" id="PTHR33365">
    <property type="entry name" value="YALI0B05434P"/>
    <property type="match status" value="1"/>
</dbReference>
<dbReference type="InterPro" id="IPR021765">
    <property type="entry name" value="UstYa-like"/>
</dbReference>
<proteinExistence type="inferred from homology"/>
<dbReference type="STRING" id="743788.S8FE66"/>
<keyword evidence="5" id="KW-1185">Reference proteome</keyword>